<feature type="transmembrane region" description="Helical" evidence="5">
    <location>
        <begin position="43"/>
        <end position="65"/>
    </location>
</feature>
<keyword evidence="4 5" id="KW-0472">Membrane</keyword>
<sequence>MNKLGHSTRDQVTAWTFVAIQALLLVAIVMLPRDTSWITGDLMRTIGSVVFFVGVGIGIWAGIYLGRGLTPSPLPNGSTELVVKGPYAIVRHPMYTAVITLSIGITLKSGSVLVLLATITLVALFAVKARWEEAQLALAFPGYDRYMKSKGRFLSGIGLSR</sequence>
<dbReference type="AlphaFoldDB" id="A0A3B0T6Q1"/>
<evidence type="ECO:0008006" key="7">
    <source>
        <dbReference type="Google" id="ProtNLM"/>
    </source>
</evidence>
<dbReference type="InterPro" id="IPR007318">
    <property type="entry name" value="Phopholipid_MeTrfase"/>
</dbReference>
<organism evidence="6">
    <name type="scientific">hydrothermal vent metagenome</name>
    <dbReference type="NCBI Taxonomy" id="652676"/>
    <lineage>
        <taxon>unclassified sequences</taxon>
        <taxon>metagenomes</taxon>
        <taxon>ecological metagenomes</taxon>
    </lineage>
</organism>
<dbReference type="PANTHER" id="PTHR43847">
    <property type="entry name" value="BLL3993 PROTEIN"/>
    <property type="match status" value="1"/>
</dbReference>
<comment type="subcellular location">
    <subcellularLocation>
        <location evidence="1">Endomembrane system</location>
        <topology evidence="1">Multi-pass membrane protein</topology>
    </subcellularLocation>
</comment>
<dbReference type="PANTHER" id="PTHR43847:SF1">
    <property type="entry name" value="BLL3993 PROTEIN"/>
    <property type="match status" value="1"/>
</dbReference>
<dbReference type="Gene3D" id="1.20.120.1630">
    <property type="match status" value="1"/>
</dbReference>
<reference evidence="6" key="1">
    <citation type="submission" date="2018-06" db="EMBL/GenBank/DDBJ databases">
        <authorList>
            <person name="Zhirakovskaya E."/>
        </authorList>
    </citation>
    <scope>NUCLEOTIDE SEQUENCE</scope>
</reference>
<accession>A0A3B0T6Q1</accession>
<evidence type="ECO:0000256" key="4">
    <source>
        <dbReference type="ARBA" id="ARBA00023136"/>
    </source>
</evidence>
<keyword evidence="3 5" id="KW-1133">Transmembrane helix</keyword>
<evidence type="ECO:0000256" key="1">
    <source>
        <dbReference type="ARBA" id="ARBA00004127"/>
    </source>
</evidence>
<feature type="transmembrane region" description="Helical" evidence="5">
    <location>
        <begin position="94"/>
        <end position="127"/>
    </location>
</feature>
<gene>
    <name evidence="6" type="ORF">MNBD_ACTINO01-2392</name>
</gene>
<evidence type="ECO:0000313" key="6">
    <source>
        <dbReference type="EMBL" id="VAW07999.1"/>
    </source>
</evidence>
<dbReference type="InterPro" id="IPR052527">
    <property type="entry name" value="Metal_cation-efflux_comp"/>
</dbReference>
<name>A0A3B0T6Q1_9ZZZZ</name>
<feature type="transmembrane region" description="Helical" evidence="5">
    <location>
        <begin position="12"/>
        <end position="31"/>
    </location>
</feature>
<evidence type="ECO:0000256" key="5">
    <source>
        <dbReference type="SAM" id="Phobius"/>
    </source>
</evidence>
<dbReference type="GO" id="GO:0012505">
    <property type="term" value="C:endomembrane system"/>
    <property type="evidence" value="ECO:0007669"/>
    <property type="project" value="UniProtKB-SubCell"/>
</dbReference>
<protein>
    <recommendedName>
        <fullName evidence="7">Isoprenylcysteine carboxylmethyltransferase family protein</fullName>
    </recommendedName>
</protein>
<dbReference type="Pfam" id="PF04191">
    <property type="entry name" value="PEMT"/>
    <property type="match status" value="1"/>
</dbReference>
<dbReference type="EMBL" id="UOEI01000565">
    <property type="protein sequence ID" value="VAW07999.1"/>
    <property type="molecule type" value="Genomic_DNA"/>
</dbReference>
<keyword evidence="2 5" id="KW-0812">Transmembrane</keyword>
<evidence type="ECO:0000256" key="3">
    <source>
        <dbReference type="ARBA" id="ARBA00022989"/>
    </source>
</evidence>
<evidence type="ECO:0000256" key="2">
    <source>
        <dbReference type="ARBA" id="ARBA00022692"/>
    </source>
</evidence>
<proteinExistence type="predicted"/>